<feature type="transmembrane region" description="Helical" evidence="9">
    <location>
        <begin position="144"/>
        <end position="169"/>
    </location>
</feature>
<name>A0A6A4MDT0_9ERIC</name>
<comment type="caution">
    <text evidence="11">The sequence shown here is derived from an EMBL/GenBank/DDBJ whole genome shotgun (WGS) entry which is preliminary data.</text>
</comment>
<dbReference type="GO" id="GO:0043001">
    <property type="term" value="P:Golgi to plasma membrane protein transport"/>
    <property type="evidence" value="ECO:0007669"/>
    <property type="project" value="TreeGrafter"/>
</dbReference>
<evidence type="ECO:0000256" key="2">
    <source>
        <dbReference type="ARBA" id="ARBA00008160"/>
    </source>
</evidence>
<comment type="similarity">
    <text evidence="2">Belongs to the SYS1 family.</text>
</comment>
<keyword evidence="8 9" id="KW-0472">Membrane</keyword>
<dbReference type="GO" id="GO:0005829">
    <property type="term" value="C:cytosol"/>
    <property type="evidence" value="ECO:0007669"/>
    <property type="project" value="GOC"/>
</dbReference>
<keyword evidence="4 9" id="KW-0812">Transmembrane</keyword>
<evidence type="ECO:0000313" key="11">
    <source>
        <dbReference type="EMBL" id="KAE9467750.1"/>
    </source>
</evidence>
<evidence type="ECO:0000256" key="1">
    <source>
        <dbReference type="ARBA" id="ARBA00004653"/>
    </source>
</evidence>
<dbReference type="AlphaFoldDB" id="A0A6A4MDT0"/>
<evidence type="ECO:0000256" key="10">
    <source>
        <dbReference type="SAM" id="SignalP"/>
    </source>
</evidence>
<feature type="signal peptide" evidence="10">
    <location>
        <begin position="1"/>
        <end position="25"/>
    </location>
</feature>
<dbReference type="Pfam" id="PF09801">
    <property type="entry name" value="SYS1"/>
    <property type="match status" value="1"/>
</dbReference>
<dbReference type="GO" id="GO:0034067">
    <property type="term" value="P:protein localization to Golgi apparatus"/>
    <property type="evidence" value="ECO:0007669"/>
    <property type="project" value="TreeGrafter"/>
</dbReference>
<evidence type="ECO:0000256" key="4">
    <source>
        <dbReference type="ARBA" id="ARBA00022692"/>
    </source>
</evidence>
<proteinExistence type="inferred from homology"/>
<feature type="non-terminal residue" evidence="11">
    <location>
        <position position="1"/>
    </location>
</feature>
<comment type="subcellular location">
    <subcellularLocation>
        <location evidence="1">Golgi apparatus membrane</location>
        <topology evidence="1">Multi-pass membrane protein</topology>
    </subcellularLocation>
</comment>
<accession>A0A6A4MDT0</accession>
<evidence type="ECO:0000256" key="3">
    <source>
        <dbReference type="ARBA" id="ARBA00022448"/>
    </source>
</evidence>
<keyword evidence="6 9" id="KW-1133">Transmembrane helix</keyword>
<keyword evidence="5" id="KW-0653">Protein transport</keyword>
<dbReference type="PANTHER" id="PTHR12952">
    <property type="entry name" value="SYS1"/>
    <property type="match status" value="1"/>
</dbReference>
<feature type="transmembrane region" description="Helical" evidence="9">
    <location>
        <begin position="181"/>
        <end position="207"/>
    </location>
</feature>
<evidence type="ECO:0000256" key="8">
    <source>
        <dbReference type="ARBA" id="ARBA00023136"/>
    </source>
</evidence>
<dbReference type="GO" id="GO:0005802">
    <property type="term" value="C:trans-Golgi network"/>
    <property type="evidence" value="ECO:0007669"/>
    <property type="project" value="TreeGrafter"/>
</dbReference>
<dbReference type="GO" id="GO:0000139">
    <property type="term" value="C:Golgi membrane"/>
    <property type="evidence" value="ECO:0007669"/>
    <property type="project" value="UniProtKB-SubCell"/>
</dbReference>
<evidence type="ECO:0000313" key="12">
    <source>
        <dbReference type="Proteomes" id="UP000428333"/>
    </source>
</evidence>
<evidence type="ECO:0000256" key="9">
    <source>
        <dbReference type="SAM" id="Phobius"/>
    </source>
</evidence>
<evidence type="ECO:0000256" key="6">
    <source>
        <dbReference type="ARBA" id="ARBA00022989"/>
    </source>
</evidence>
<dbReference type="PANTHER" id="PTHR12952:SF0">
    <property type="entry name" value="PROTEIN SYS1 HOMOLOG"/>
    <property type="match status" value="1"/>
</dbReference>
<organism evidence="11 12">
    <name type="scientific">Rhododendron williamsianum</name>
    <dbReference type="NCBI Taxonomy" id="262921"/>
    <lineage>
        <taxon>Eukaryota</taxon>
        <taxon>Viridiplantae</taxon>
        <taxon>Streptophyta</taxon>
        <taxon>Embryophyta</taxon>
        <taxon>Tracheophyta</taxon>
        <taxon>Spermatophyta</taxon>
        <taxon>Magnoliopsida</taxon>
        <taxon>eudicotyledons</taxon>
        <taxon>Gunneridae</taxon>
        <taxon>Pentapetalae</taxon>
        <taxon>asterids</taxon>
        <taxon>Ericales</taxon>
        <taxon>Ericaceae</taxon>
        <taxon>Ericoideae</taxon>
        <taxon>Rhodoreae</taxon>
        <taxon>Rhododendron</taxon>
    </lineage>
</organism>
<keyword evidence="7" id="KW-0333">Golgi apparatus</keyword>
<evidence type="ECO:0000256" key="7">
    <source>
        <dbReference type="ARBA" id="ARBA00023034"/>
    </source>
</evidence>
<gene>
    <name evidence="11" type="ORF">C3L33_00279</name>
</gene>
<protein>
    <submittedName>
        <fullName evidence="11">Uncharacterized protein</fullName>
    </submittedName>
</protein>
<reference evidence="11 12" key="1">
    <citation type="journal article" date="2019" name="Genome Biol. Evol.">
        <title>The Rhododendron genome and chromosomal organization provide insight into shared whole-genome duplications across the heath family (Ericaceae).</title>
        <authorList>
            <person name="Soza V.L."/>
            <person name="Lindsley D."/>
            <person name="Waalkes A."/>
            <person name="Ramage E."/>
            <person name="Patwardhan R.P."/>
            <person name="Burton J.N."/>
            <person name="Adey A."/>
            <person name="Kumar A."/>
            <person name="Qiu R."/>
            <person name="Shendure J."/>
            <person name="Hall B."/>
        </authorList>
    </citation>
    <scope>NUCLEOTIDE SEQUENCE [LARGE SCALE GENOMIC DNA]</scope>
    <source>
        <strain evidence="11">RSF 1966-606</strain>
    </source>
</reference>
<dbReference type="Proteomes" id="UP000428333">
    <property type="component" value="Linkage Group LG01"/>
</dbReference>
<keyword evidence="12" id="KW-1185">Reference proteome</keyword>
<dbReference type="EMBL" id="QEFC01000012">
    <property type="protein sequence ID" value="KAE9467750.1"/>
    <property type="molecule type" value="Genomic_DNA"/>
</dbReference>
<evidence type="ECO:0000256" key="5">
    <source>
        <dbReference type="ARBA" id="ARBA00022927"/>
    </source>
</evidence>
<dbReference type="GO" id="GO:0006895">
    <property type="term" value="P:Golgi to endosome transport"/>
    <property type="evidence" value="ECO:0007669"/>
    <property type="project" value="TreeGrafter"/>
</dbReference>
<keyword evidence="10" id="KW-0732">Signal</keyword>
<sequence>MKMKSIATHVFFLISLAIFFNGGLARENSGTSIAKQSDGDVVQPEWFHPWRGPFPRGPWGRPHFPRWPIPGHGGALPPLPARKFPPLPPKGSGSDVSNTEQVEIAEQAESTEQDDDVYQSEWLPHPWWGRVEVMFYGAVVWDPWLIVAQIVSLQCLYYLSLGVFMEILVGTRVSRMSLVYFFDYSTVAVSTVTGWCVIASFILGSIAG</sequence>
<feature type="chain" id="PRO_5025609330" evidence="10">
    <location>
        <begin position="26"/>
        <end position="208"/>
    </location>
</feature>
<dbReference type="InterPro" id="IPR019185">
    <property type="entry name" value="Integral_membrane_SYS1-rel"/>
</dbReference>
<dbReference type="OrthoDB" id="1799184at2759"/>
<keyword evidence="3" id="KW-0813">Transport</keyword>